<accession>A0AAF0XSG6</accession>
<organism evidence="2 3">
    <name type="scientific">Daucus carota subsp. sativus</name>
    <name type="common">Carrot</name>
    <dbReference type="NCBI Taxonomy" id="79200"/>
    <lineage>
        <taxon>Eukaryota</taxon>
        <taxon>Viridiplantae</taxon>
        <taxon>Streptophyta</taxon>
        <taxon>Embryophyta</taxon>
        <taxon>Tracheophyta</taxon>
        <taxon>Spermatophyta</taxon>
        <taxon>Magnoliopsida</taxon>
        <taxon>eudicotyledons</taxon>
        <taxon>Gunneridae</taxon>
        <taxon>Pentapetalae</taxon>
        <taxon>asterids</taxon>
        <taxon>campanulids</taxon>
        <taxon>Apiales</taxon>
        <taxon>Apiaceae</taxon>
        <taxon>Apioideae</taxon>
        <taxon>Scandiceae</taxon>
        <taxon>Daucinae</taxon>
        <taxon>Daucus</taxon>
        <taxon>Daucus sect. Daucus</taxon>
    </lineage>
</organism>
<dbReference type="PANTHER" id="PTHR34271">
    <property type="entry name" value="NUCLEOLAR HISTONE METHYLTRANSFERASE-RELATED PROTEIN"/>
    <property type="match status" value="1"/>
</dbReference>
<dbReference type="InterPro" id="IPR018848">
    <property type="entry name" value="WIYLD_domain"/>
</dbReference>
<keyword evidence="3" id="KW-1185">Reference proteome</keyword>
<evidence type="ECO:0000259" key="1">
    <source>
        <dbReference type="Pfam" id="PF10440"/>
    </source>
</evidence>
<dbReference type="Pfam" id="PF10440">
    <property type="entry name" value="WIYLD"/>
    <property type="match status" value="1"/>
</dbReference>
<dbReference type="Gene3D" id="1.10.8.850">
    <property type="entry name" value="Histone-lysine N methyltransferase , C-terminal domain-like"/>
    <property type="match status" value="1"/>
</dbReference>
<dbReference type="EMBL" id="CP093350">
    <property type="protein sequence ID" value="WOH12462.1"/>
    <property type="molecule type" value="Genomic_DNA"/>
</dbReference>
<name>A0AAF0XSG6_DAUCS</name>
<dbReference type="InterPro" id="IPR043017">
    <property type="entry name" value="WIYLD_dom_sf"/>
</dbReference>
<proteinExistence type="predicted"/>
<evidence type="ECO:0000313" key="3">
    <source>
        <dbReference type="Proteomes" id="UP000077755"/>
    </source>
</evidence>
<dbReference type="AlphaFoldDB" id="A0AAF0XSG6"/>
<reference evidence="2" key="2">
    <citation type="submission" date="2022-03" db="EMBL/GenBank/DDBJ databases">
        <title>Draft title - Genomic analysis of global carrot germplasm unveils the trajectory of domestication and the origin of high carotenoid orange carrot.</title>
        <authorList>
            <person name="Iorizzo M."/>
            <person name="Ellison S."/>
            <person name="Senalik D."/>
            <person name="Macko-Podgorni A."/>
            <person name="Grzebelus D."/>
            <person name="Bostan H."/>
            <person name="Rolling W."/>
            <person name="Curaba J."/>
            <person name="Simon P."/>
        </authorList>
    </citation>
    <scope>NUCLEOTIDE SEQUENCE</scope>
    <source>
        <tissue evidence="2">Leaf</tissue>
    </source>
</reference>
<evidence type="ECO:0000313" key="2">
    <source>
        <dbReference type="EMBL" id="WOH12462.1"/>
    </source>
</evidence>
<dbReference type="PANTHER" id="PTHR34271:SF1">
    <property type="entry name" value="NUCLEOLAR HISTONE METHYLTRANSFERASE-RELATED PROTEIN"/>
    <property type="match status" value="1"/>
</dbReference>
<dbReference type="Proteomes" id="UP000077755">
    <property type="component" value="Chromosome 8"/>
</dbReference>
<sequence length="195" mass="21225">MDAALDAMKEYGFKEKDIKQAVKELLEVYGGTQAWPHIEDHGYSMLLEVILSNQEGENGEAGPSQTGANQPEETMVLYNASEPLNGDTEQNLDTAPIGSMEPPNNAELPIPDIIENAPNNDNTGMEDSRGLDVTLMAPVISSDVNLGNTNTELSLAILPPQAPGGTIPKKRRRPCYGWIDDDDEDLNDIVHLRPS</sequence>
<reference evidence="2" key="1">
    <citation type="journal article" date="2016" name="Nat. Genet.">
        <title>A high-quality carrot genome assembly provides new insights into carotenoid accumulation and asterid genome evolution.</title>
        <authorList>
            <person name="Iorizzo M."/>
            <person name="Ellison S."/>
            <person name="Senalik D."/>
            <person name="Zeng P."/>
            <person name="Satapoomin P."/>
            <person name="Huang J."/>
            <person name="Bowman M."/>
            <person name="Iovene M."/>
            <person name="Sanseverino W."/>
            <person name="Cavagnaro P."/>
            <person name="Yildiz M."/>
            <person name="Macko-Podgorni A."/>
            <person name="Moranska E."/>
            <person name="Grzebelus E."/>
            <person name="Grzebelus D."/>
            <person name="Ashrafi H."/>
            <person name="Zheng Z."/>
            <person name="Cheng S."/>
            <person name="Spooner D."/>
            <person name="Van Deynze A."/>
            <person name="Simon P."/>
        </authorList>
    </citation>
    <scope>NUCLEOTIDE SEQUENCE</scope>
    <source>
        <tissue evidence="2">Leaf</tissue>
    </source>
</reference>
<feature type="domain" description="WIYLD" evidence="1">
    <location>
        <begin position="1"/>
        <end position="55"/>
    </location>
</feature>
<protein>
    <recommendedName>
        <fullName evidence="1">WIYLD domain-containing protein</fullName>
    </recommendedName>
</protein>
<gene>
    <name evidence="2" type="ORF">DCAR_0831966</name>
</gene>